<accession>A0A2N3HSX8</accession>
<evidence type="ECO:0000313" key="8">
    <source>
        <dbReference type="Proteomes" id="UP000233618"/>
    </source>
</evidence>
<organism evidence="7 8">
    <name type="scientific">Labilibaculum manganireducens</name>
    <dbReference type="NCBI Taxonomy" id="1940525"/>
    <lineage>
        <taxon>Bacteria</taxon>
        <taxon>Pseudomonadati</taxon>
        <taxon>Bacteroidota</taxon>
        <taxon>Bacteroidia</taxon>
        <taxon>Marinilabiliales</taxon>
        <taxon>Marinifilaceae</taxon>
        <taxon>Labilibaculum</taxon>
    </lineage>
</organism>
<evidence type="ECO:0000256" key="6">
    <source>
        <dbReference type="SAM" id="Phobius"/>
    </source>
</evidence>
<name>A0A2N3HSX8_9BACT</name>
<dbReference type="Gene3D" id="2.40.30.170">
    <property type="match status" value="1"/>
</dbReference>
<evidence type="ECO:0000256" key="4">
    <source>
        <dbReference type="ARBA" id="ARBA00023136"/>
    </source>
</evidence>
<evidence type="ECO:0000313" key="7">
    <source>
        <dbReference type="EMBL" id="PKQ61164.1"/>
    </source>
</evidence>
<gene>
    <name evidence="7" type="ORF">BZG01_19905</name>
</gene>
<dbReference type="AlphaFoldDB" id="A0A2N3HSX8"/>
<dbReference type="PANTHER" id="PTHR30386:SF26">
    <property type="entry name" value="TRANSPORT PROTEIN COMB"/>
    <property type="match status" value="1"/>
</dbReference>
<dbReference type="Proteomes" id="UP000233618">
    <property type="component" value="Unassembled WGS sequence"/>
</dbReference>
<keyword evidence="4 6" id="KW-0472">Membrane</keyword>
<keyword evidence="3 6" id="KW-1133">Transmembrane helix</keyword>
<evidence type="ECO:0000256" key="3">
    <source>
        <dbReference type="ARBA" id="ARBA00022989"/>
    </source>
</evidence>
<dbReference type="RefSeq" id="WP_101311608.1">
    <property type="nucleotide sequence ID" value="NZ_MVDE01000049.1"/>
</dbReference>
<dbReference type="InterPro" id="IPR050739">
    <property type="entry name" value="MFP"/>
</dbReference>
<protein>
    <recommendedName>
        <fullName evidence="9">Membrane fusion protein biotin-lipoyl like domain-containing protein</fullName>
    </recommendedName>
</protein>
<feature type="transmembrane region" description="Helical" evidence="6">
    <location>
        <begin position="44"/>
        <end position="66"/>
    </location>
</feature>
<dbReference type="Gene3D" id="2.40.50.100">
    <property type="match status" value="1"/>
</dbReference>
<evidence type="ECO:0000256" key="2">
    <source>
        <dbReference type="ARBA" id="ARBA00022692"/>
    </source>
</evidence>
<sequence>METNLPKVNAQQSQNGANLMINKNSFAEHSNEIEEVISWKVPYIIRWGTVILFSILLFLGIICGLVKYPDVIKAPAELTSINAPKSVPALINGKIVKINAQEGQQVYKGDILGLMESTAIHEEVMKLSVIIDSIQVKLYDNECEEIPNIFQNHFSQLGELQASYQIFSQAFITFKNYLSTGFYMDKMSMLKKDMMHLKELHLNYSEQIVLQKEDLELAQKTMDAYELLIQKQIISDLVYRAEKSKFISKKIALPITGTEIINNENNQNNKQKEIKELENTISQQQIVFQQALNTFKSKIESWKKEYLLVAPLDGKISFESFIQENQQLTNNQVVCYVNPKESSYFAQITIPQKNFGKVELGQKVFLKFNSYPYAEFGSVIGKISFISHIPSEKGYLAKVNFINGLNTSYNKKVQYRDGLTANAEIITKDLSLIQRFYYSILQSINV</sequence>
<comment type="subcellular location">
    <subcellularLocation>
        <location evidence="1">Membrane</location>
        <topology evidence="1">Single-pass membrane protein</topology>
    </subcellularLocation>
</comment>
<keyword evidence="8" id="KW-1185">Reference proteome</keyword>
<feature type="coiled-coil region" evidence="5">
    <location>
        <begin position="260"/>
        <end position="294"/>
    </location>
</feature>
<keyword evidence="5" id="KW-0175">Coiled coil</keyword>
<dbReference type="GO" id="GO:0016020">
    <property type="term" value="C:membrane"/>
    <property type="evidence" value="ECO:0007669"/>
    <property type="project" value="UniProtKB-SubCell"/>
</dbReference>
<keyword evidence="2 6" id="KW-0812">Transmembrane</keyword>
<dbReference type="PRINTS" id="PR01490">
    <property type="entry name" value="RTXTOXIND"/>
</dbReference>
<dbReference type="EMBL" id="MVDE01000049">
    <property type="protein sequence ID" value="PKQ61164.1"/>
    <property type="molecule type" value="Genomic_DNA"/>
</dbReference>
<evidence type="ECO:0000256" key="5">
    <source>
        <dbReference type="SAM" id="Coils"/>
    </source>
</evidence>
<comment type="caution">
    <text evidence="7">The sequence shown here is derived from an EMBL/GenBank/DDBJ whole genome shotgun (WGS) entry which is preliminary data.</text>
</comment>
<dbReference type="PANTHER" id="PTHR30386">
    <property type="entry name" value="MEMBRANE FUSION SUBUNIT OF EMRAB-TOLC MULTIDRUG EFFLUX PUMP"/>
    <property type="match status" value="1"/>
</dbReference>
<reference evidence="7 8" key="1">
    <citation type="journal article" date="2017" name="Front. Microbiol.">
        <title>Labilibaculum manganireducens gen. nov., sp. nov. and Labilibaculum filiforme sp. nov., Novel Bacteroidetes Isolated from Subsurface Sediments of the Baltic Sea.</title>
        <authorList>
            <person name="Vandieken V."/>
            <person name="Marshall I.P."/>
            <person name="Niemann H."/>
            <person name="Engelen B."/>
            <person name="Cypionka H."/>
        </authorList>
    </citation>
    <scope>NUCLEOTIDE SEQUENCE [LARGE SCALE GENOMIC DNA]</scope>
    <source>
        <strain evidence="7 8">59.10-2M</strain>
    </source>
</reference>
<proteinExistence type="predicted"/>
<evidence type="ECO:0008006" key="9">
    <source>
        <dbReference type="Google" id="ProtNLM"/>
    </source>
</evidence>
<evidence type="ECO:0000256" key="1">
    <source>
        <dbReference type="ARBA" id="ARBA00004167"/>
    </source>
</evidence>